<accession>A0ABU5DVW0</accession>
<dbReference type="EMBL" id="JAXCLX010000001">
    <property type="protein sequence ID" value="MDY0871433.1"/>
    <property type="molecule type" value="Genomic_DNA"/>
</dbReference>
<evidence type="ECO:0008006" key="4">
    <source>
        <dbReference type="Google" id="ProtNLM"/>
    </source>
</evidence>
<keyword evidence="3" id="KW-1185">Reference proteome</keyword>
<comment type="caution">
    <text evidence="2">The sequence shown here is derived from an EMBL/GenBank/DDBJ whole genome shotgun (WGS) entry which is preliminary data.</text>
</comment>
<dbReference type="InterPro" id="IPR011990">
    <property type="entry name" value="TPR-like_helical_dom_sf"/>
</dbReference>
<gene>
    <name evidence="2" type="ORF">SMD31_05850</name>
</gene>
<keyword evidence="1" id="KW-0732">Signal</keyword>
<evidence type="ECO:0000313" key="3">
    <source>
        <dbReference type="Proteomes" id="UP001271769"/>
    </source>
</evidence>
<proteinExistence type="predicted"/>
<reference evidence="2 3" key="1">
    <citation type="journal article" date="2013" name="Antonie Van Leeuwenhoek">
        <title>Dongia rigui sp. nov., isolated from freshwater of a large wetland in Korea.</title>
        <authorList>
            <person name="Baik K.S."/>
            <person name="Hwang Y.M."/>
            <person name="Choi J.S."/>
            <person name="Kwon J."/>
            <person name="Seong C.N."/>
        </authorList>
    </citation>
    <scope>NUCLEOTIDE SEQUENCE [LARGE SCALE GENOMIC DNA]</scope>
    <source>
        <strain evidence="2 3">04SU4-P</strain>
    </source>
</reference>
<organism evidence="2 3">
    <name type="scientific">Dongia rigui</name>
    <dbReference type="NCBI Taxonomy" id="940149"/>
    <lineage>
        <taxon>Bacteria</taxon>
        <taxon>Pseudomonadati</taxon>
        <taxon>Pseudomonadota</taxon>
        <taxon>Alphaproteobacteria</taxon>
        <taxon>Rhodospirillales</taxon>
        <taxon>Dongiaceae</taxon>
        <taxon>Dongia</taxon>
    </lineage>
</organism>
<dbReference type="Gene3D" id="1.25.40.10">
    <property type="entry name" value="Tetratricopeptide repeat domain"/>
    <property type="match status" value="1"/>
</dbReference>
<evidence type="ECO:0000313" key="2">
    <source>
        <dbReference type="EMBL" id="MDY0871433.1"/>
    </source>
</evidence>
<sequence length="188" mass="19698">MEISLTGGRLLLAATALWLGTATVWADDAPSIATLEKQATDAVIAGEFGAADEKIRAAIALADNDTFMRLALLQGLIATYMGGDGRSLMGAAMAAHQSNAWPRPVISYLLGERKLQQVADGIRISGVPIAEKTQRICELSFFAGAFAASDGEARFAEKLLKKAAETCSSDPTMTALTAAEQARLPSAP</sequence>
<protein>
    <recommendedName>
        <fullName evidence="4">Sel1 repeat-containing protein</fullName>
    </recommendedName>
</protein>
<evidence type="ECO:0000256" key="1">
    <source>
        <dbReference type="SAM" id="SignalP"/>
    </source>
</evidence>
<dbReference type="RefSeq" id="WP_320499863.1">
    <property type="nucleotide sequence ID" value="NZ_JAXCLX010000001.1"/>
</dbReference>
<dbReference type="Proteomes" id="UP001271769">
    <property type="component" value="Unassembled WGS sequence"/>
</dbReference>
<feature type="signal peptide" evidence="1">
    <location>
        <begin position="1"/>
        <end position="26"/>
    </location>
</feature>
<feature type="chain" id="PRO_5046001026" description="Sel1 repeat-containing protein" evidence="1">
    <location>
        <begin position="27"/>
        <end position="188"/>
    </location>
</feature>
<name>A0ABU5DVW0_9PROT</name>